<keyword evidence="4" id="KW-1185">Reference proteome</keyword>
<evidence type="ECO:0000313" key="3">
    <source>
        <dbReference type="EMBL" id="KAG6451055.1"/>
    </source>
</evidence>
<name>A0A922CL69_MANSE</name>
<dbReference type="EMBL" id="JH668399">
    <property type="protein sequence ID" value="KAG6451055.1"/>
    <property type="molecule type" value="Genomic_DNA"/>
</dbReference>
<dbReference type="Proteomes" id="UP000791440">
    <property type="component" value="Unassembled WGS sequence"/>
</dbReference>
<dbReference type="AlphaFoldDB" id="A0A922CL69"/>
<gene>
    <name evidence="3" type="ORF">O3G_MSEX006907</name>
</gene>
<proteinExistence type="predicted"/>
<evidence type="ECO:0000256" key="2">
    <source>
        <dbReference type="SAM" id="Phobius"/>
    </source>
</evidence>
<feature type="region of interest" description="Disordered" evidence="1">
    <location>
        <begin position="200"/>
        <end position="269"/>
    </location>
</feature>
<feature type="compositionally biased region" description="Basic and acidic residues" evidence="1">
    <location>
        <begin position="242"/>
        <end position="257"/>
    </location>
</feature>
<keyword evidence="2" id="KW-0812">Transmembrane</keyword>
<keyword evidence="2" id="KW-1133">Transmembrane helix</keyword>
<sequence length="269" mass="30844">MLTLDYSAILLISMNIAQMVFIIFLLVPLVDIVTLSKYIKHYQDLLGHSPLFRTFAALYAIVIAGYGILGPTRTLNKPRIPKILRLNETSQEKLIWIIESTNATRNYLLAGFSLFYLLVIWRLFEYIIFSAKLHEFSKLMGNYELIDITFTSEPEPEPEPMFIIDESIDEDESVHWPSMVELNKTEHTRIKTFFKETKKKTNGDIKEPTDSEKKKSESKDKATDSKAVAQISEDPSPEEEIEIQKETSKKENQKEGSTDQSGPSDKAEK</sequence>
<protein>
    <submittedName>
        <fullName evidence="3">Uncharacterized protein</fullName>
    </submittedName>
</protein>
<reference evidence="3" key="1">
    <citation type="journal article" date="2016" name="Insect Biochem. Mol. Biol.">
        <title>Multifaceted biological insights from a draft genome sequence of the tobacco hornworm moth, Manduca sexta.</title>
        <authorList>
            <person name="Kanost M.R."/>
            <person name="Arrese E.L."/>
            <person name="Cao X."/>
            <person name="Chen Y.R."/>
            <person name="Chellapilla S."/>
            <person name="Goldsmith M.R."/>
            <person name="Grosse-Wilde E."/>
            <person name="Heckel D.G."/>
            <person name="Herndon N."/>
            <person name="Jiang H."/>
            <person name="Papanicolaou A."/>
            <person name="Qu J."/>
            <person name="Soulages J.L."/>
            <person name="Vogel H."/>
            <person name="Walters J."/>
            <person name="Waterhouse R.M."/>
            <person name="Ahn S.J."/>
            <person name="Almeida F.C."/>
            <person name="An C."/>
            <person name="Aqrawi P."/>
            <person name="Bretschneider A."/>
            <person name="Bryant W.B."/>
            <person name="Bucks S."/>
            <person name="Chao H."/>
            <person name="Chevignon G."/>
            <person name="Christen J.M."/>
            <person name="Clarke D.F."/>
            <person name="Dittmer N.T."/>
            <person name="Ferguson L.C.F."/>
            <person name="Garavelou S."/>
            <person name="Gordon K.H.J."/>
            <person name="Gunaratna R.T."/>
            <person name="Han Y."/>
            <person name="Hauser F."/>
            <person name="He Y."/>
            <person name="Heidel-Fischer H."/>
            <person name="Hirsh A."/>
            <person name="Hu Y."/>
            <person name="Jiang H."/>
            <person name="Kalra D."/>
            <person name="Klinner C."/>
            <person name="Konig C."/>
            <person name="Kovar C."/>
            <person name="Kroll A.R."/>
            <person name="Kuwar S.S."/>
            <person name="Lee S.L."/>
            <person name="Lehman R."/>
            <person name="Li K."/>
            <person name="Li Z."/>
            <person name="Liang H."/>
            <person name="Lovelace S."/>
            <person name="Lu Z."/>
            <person name="Mansfield J.H."/>
            <person name="McCulloch K.J."/>
            <person name="Mathew T."/>
            <person name="Morton B."/>
            <person name="Muzny D.M."/>
            <person name="Neunemann D."/>
            <person name="Ongeri F."/>
            <person name="Pauchet Y."/>
            <person name="Pu L.L."/>
            <person name="Pyrousis I."/>
            <person name="Rao X.J."/>
            <person name="Redding A."/>
            <person name="Roesel C."/>
            <person name="Sanchez-Gracia A."/>
            <person name="Schaack S."/>
            <person name="Shukla A."/>
            <person name="Tetreau G."/>
            <person name="Wang Y."/>
            <person name="Xiong G.H."/>
            <person name="Traut W."/>
            <person name="Walsh T.K."/>
            <person name="Worley K.C."/>
            <person name="Wu D."/>
            <person name="Wu W."/>
            <person name="Wu Y.Q."/>
            <person name="Zhang X."/>
            <person name="Zou Z."/>
            <person name="Zucker H."/>
            <person name="Briscoe A.D."/>
            <person name="Burmester T."/>
            <person name="Clem R.J."/>
            <person name="Feyereisen R."/>
            <person name="Grimmelikhuijzen C.J.P."/>
            <person name="Hamodrakas S.J."/>
            <person name="Hansson B.S."/>
            <person name="Huguet E."/>
            <person name="Jermiin L.S."/>
            <person name="Lan Q."/>
            <person name="Lehman H.K."/>
            <person name="Lorenzen M."/>
            <person name="Merzendorfer H."/>
            <person name="Michalopoulos I."/>
            <person name="Morton D.B."/>
            <person name="Muthukrishnan S."/>
            <person name="Oakeshott J.G."/>
            <person name="Palmer W."/>
            <person name="Park Y."/>
            <person name="Passarelli A.L."/>
            <person name="Rozas J."/>
            <person name="Schwartz L.M."/>
            <person name="Smith W."/>
            <person name="Southgate A."/>
            <person name="Vilcinskas A."/>
            <person name="Vogt R."/>
            <person name="Wang P."/>
            <person name="Werren J."/>
            <person name="Yu X.Q."/>
            <person name="Zhou J.J."/>
            <person name="Brown S.J."/>
            <person name="Scherer S.E."/>
            <person name="Richards S."/>
            <person name="Blissard G.W."/>
        </authorList>
    </citation>
    <scope>NUCLEOTIDE SEQUENCE</scope>
</reference>
<feature type="compositionally biased region" description="Low complexity" evidence="1">
    <location>
        <begin position="225"/>
        <end position="234"/>
    </location>
</feature>
<organism evidence="3 4">
    <name type="scientific">Manduca sexta</name>
    <name type="common">Tobacco hawkmoth</name>
    <name type="synonym">Tobacco hornworm</name>
    <dbReference type="NCBI Taxonomy" id="7130"/>
    <lineage>
        <taxon>Eukaryota</taxon>
        <taxon>Metazoa</taxon>
        <taxon>Ecdysozoa</taxon>
        <taxon>Arthropoda</taxon>
        <taxon>Hexapoda</taxon>
        <taxon>Insecta</taxon>
        <taxon>Pterygota</taxon>
        <taxon>Neoptera</taxon>
        <taxon>Endopterygota</taxon>
        <taxon>Lepidoptera</taxon>
        <taxon>Glossata</taxon>
        <taxon>Ditrysia</taxon>
        <taxon>Bombycoidea</taxon>
        <taxon>Sphingidae</taxon>
        <taxon>Sphinginae</taxon>
        <taxon>Sphingini</taxon>
        <taxon>Manduca</taxon>
    </lineage>
</organism>
<feature type="compositionally biased region" description="Basic and acidic residues" evidence="1">
    <location>
        <begin position="200"/>
        <end position="224"/>
    </location>
</feature>
<accession>A0A922CL69</accession>
<evidence type="ECO:0000256" key="1">
    <source>
        <dbReference type="SAM" id="MobiDB-lite"/>
    </source>
</evidence>
<feature type="transmembrane region" description="Helical" evidence="2">
    <location>
        <begin position="107"/>
        <end position="129"/>
    </location>
</feature>
<evidence type="ECO:0000313" key="4">
    <source>
        <dbReference type="Proteomes" id="UP000791440"/>
    </source>
</evidence>
<comment type="caution">
    <text evidence="3">The sequence shown here is derived from an EMBL/GenBank/DDBJ whole genome shotgun (WGS) entry which is preliminary data.</text>
</comment>
<reference evidence="3" key="2">
    <citation type="submission" date="2020-12" db="EMBL/GenBank/DDBJ databases">
        <authorList>
            <person name="Kanost M."/>
        </authorList>
    </citation>
    <scope>NUCLEOTIDE SEQUENCE</scope>
</reference>
<feature type="transmembrane region" description="Helical" evidence="2">
    <location>
        <begin position="6"/>
        <end position="30"/>
    </location>
</feature>
<feature type="transmembrane region" description="Helical" evidence="2">
    <location>
        <begin position="51"/>
        <end position="69"/>
    </location>
</feature>
<keyword evidence="2" id="KW-0472">Membrane</keyword>